<dbReference type="EMBL" id="JBBVGT010000001">
    <property type="protein sequence ID" value="MFB5944305.1"/>
    <property type="molecule type" value="Genomic_DNA"/>
</dbReference>
<comment type="caution">
    <text evidence="2">The sequence shown here is derived from an EMBL/GenBank/DDBJ whole genome shotgun (WGS) entry which is preliminary data.</text>
</comment>
<keyword evidence="3" id="KW-1185">Reference proteome</keyword>
<organism evidence="2 3">
    <name type="scientific">Albibacterium profundi</name>
    <dbReference type="NCBI Taxonomy" id="3134906"/>
    <lineage>
        <taxon>Bacteria</taxon>
        <taxon>Pseudomonadati</taxon>
        <taxon>Bacteroidota</taxon>
        <taxon>Sphingobacteriia</taxon>
        <taxon>Sphingobacteriales</taxon>
        <taxon>Sphingobacteriaceae</taxon>
        <taxon>Albibacterium</taxon>
    </lineage>
</organism>
<feature type="transmembrane region" description="Helical" evidence="1">
    <location>
        <begin position="64"/>
        <end position="84"/>
    </location>
</feature>
<dbReference type="RefSeq" id="WP_375555886.1">
    <property type="nucleotide sequence ID" value="NZ_JBBVGT010000001.1"/>
</dbReference>
<dbReference type="Proteomes" id="UP001580928">
    <property type="component" value="Unassembled WGS sequence"/>
</dbReference>
<evidence type="ECO:0000313" key="3">
    <source>
        <dbReference type="Proteomes" id="UP001580928"/>
    </source>
</evidence>
<feature type="transmembrane region" description="Helical" evidence="1">
    <location>
        <begin position="104"/>
        <end position="124"/>
    </location>
</feature>
<sequence>MGYIEVKLIEAPKNWSKDKKALITQINDYLLKNRGLIGDFNQLKELIDRKSDAQDKDIKNNVTLPLYIGLVAALLSLVIAFLSLPSVTSIGAETLGTLFVVLKIALVVSILGFLLTVISWGFIYRKAAAKNTEQKMAMYDFIHQEMDQQLSHNITSSVYALQAKMDSFASRFEKSTVGFQMVVQEMKASFEQQAKYMRELKDTDLGALSEHNVKVIQEIRHSAKEFDKLNNYLKETNALVEGMKTLNANLEVREKQSTALERISKSVDSNIDLNKQMIEVLHSDLREIETRKKYMADAVINVDHALQKALEELSAHTIAKLNSIRELTIKEEHAIEKRVAVRDKQQGKQLEQVLSALQSLIEEMKENKAQ</sequence>
<protein>
    <submittedName>
        <fullName evidence="2">Uncharacterized protein</fullName>
    </submittedName>
</protein>
<evidence type="ECO:0000256" key="1">
    <source>
        <dbReference type="SAM" id="Phobius"/>
    </source>
</evidence>
<keyword evidence="1" id="KW-1133">Transmembrane helix</keyword>
<keyword evidence="1" id="KW-0812">Transmembrane</keyword>
<name>A0ABV5C9T5_9SPHI</name>
<reference evidence="2 3" key="1">
    <citation type="submission" date="2024-04" db="EMBL/GenBank/DDBJ databases">
        <title>Albibacterium profundi sp. nov., isolated from sediment of the Challenger Deep of Mariana Trench.</title>
        <authorList>
            <person name="Wang Y."/>
        </authorList>
    </citation>
    <scope>NUCLEOTIDE SEQUENCE [LARGE SCALE GENOMIC DNA]</scope>
    <source>
        <strain evidence="2 3">RHL897</strain>
    </source>
</reference>
<evidence type="ECO:0000313" key="2">
    <source>
        <dbReference type="EMBL" id="MFB5944305.1"/>
    </source>
</evidence>
<gene>
    <name evidence="2" type="ORF">WKR92_00525</name>
</gene>
<keyword evidence="1" id="KW-0472">Membrane</keyword>
<accession>A0ABV5C9T5</accession>
<proteinExistence type="predicted"/>